<dbReference type="SUPFAM" id="SSF53613">
    <property type="entry name" value="Ribokinase-like"/>
    <property type="match status" value="1"/>
</dbReference>
<dbReference type="Pfam" id="PF00294">
    <property type="entry name" value="PfkB"/>
    <property type="match status" value="1"/>
</dbReference>
<keyword evidence="5" id="KW-0067">ATP-binding</keyword>
<dbReference type="InterPro" id="IPR029056">
    <property type="entry name" value="Ribokinase-like"/>
</dbReference>
<dbReference type="Proteomes" id="UP000253606">
    <property type="component" value="Chromosome"/>
</dbReference>
<dbReference type="KEGG" id="abas:ACPOL_4630"/>
<organism evidence="8 9">
    <name type="scientific">Acidisarcina polymorpha</name>
    <dbReference type="NCBI Taxonomy" id="2211140"/>
    <lineage>
        <taxon>Bacteria</taxon>
        <taxon>Pseudomonadati</taxon>
        <taxon>Acidobacteriota</taxon>
        <taxon>Terriglobia</taxon>
        <taxon>Terriglobales</taxon>
        <taxon>Acidobacteriaceae</taxon>
        <taxon>Acidisarcina</taxon>
    </lineage>
</organism>
<dbReference type="PANTHER" id="PTHR43085">
    <property type="entry name" value="HEXOKINASE FAMILY MEMBER"/>
    <property type="match status" value="1"/>
</dbReference>
<dbReference type="InterPro" id="IPR002139">
    <property type="entry name" value="Ribo/fructo_kinase"/>
</dbReference>
<dbReference type="PANTHER" id="PTHR43085:SF1">
    <property type="entry name" value="PSEUDOURIDINE KINASE-RELATED"/>
    <property type="match status" value="1"/>
</dbReference>
<dbReference type="Gene3D" id="3.40.1190.20">
    <property type="match status" value="1"/>
</dbReference>
<reference evidence="8 9" key="1">
    <citation type="journal article" date="2018" name="Front. Microbiol.">
        <title>Hydrolytic Capabilities as a Key to Environmental Success: Chitinolytic and Cellulolytic Acidobacteria From Acidic Sub-arctic Soils and Boreal Peatlands.</title>
        <authorList>
            <person name="Belova S.E."/>
            <person name="Ravin N.V."/>
            <person name="Pankratov T.A."/>
            <person name="Rakitin A.L."/>
            <person name="Ivanova A.A."/>
            <person name="Beletsky A.V."/>
            <person name="Mardanov A.V."/>
            <person name="Sinninghe Damste J.S."/>
            <person name="Dedysh S.N."/>
        </authorList>
    </citation>
    <scope>NUCLEOTIDE SEQUENCE [LARGE SCALE GENOMIC DNA]</scope>
    <source>
        <strain evidence="8 9">SBC82</strain>
    </source>
</reference>
<keyword evidence="4 6" id="KW-0418">Kinase</keyword>
<dbReference type="GO" id="GO:0006000">
    <property type="term" value="P:fructose metabolic process"/>
    <property type="evidence" value="ECO:0007669"/>
    <property type="project" value="UniProtKB-ARBA"/>
</dbReference>
<proteinExistence type="inferred from homology"/>
<dbReference type="PROSITE" id="PS00584">
    <property type="entry name" value="PFKB_KINASES_2"/>
    <property type="match status" value="1"/>
</dbReference>
<evidence type="ECO:0000256" key="1">
    <source>
        <dbReference type="ARBA" id="ARBA00010688"/>
    </source>
</evidence>
<accession>A0A2Z5G440</accession>
<dbReference type="RefSeq" id="WP_114208792.1">
    <property type="nucleotide sequence ID" value="NZ_CP030840.1"/>
</dbReference>
<keyword evidence="9" id="KW-1185">Reference proteome</keyword>
<sequence length="317" mass="34631">MRATGGGYVVAVGDYCVDLILTGDVRPRFGQAEQILDDGSLEIGGSAGIFTSQMAKLGARVKALGVVGDDPFGKMVMDALSGSGVDVSLLKFHDTLKTGIGIALSEPDDRAILTYLGTIDAMRPDDLDETMLRLCRHFHLCSYYLLDAMRPSWREWLALCRDRGITTSFDTNWDPANQWTGVDELLINVDVFLPNDREALAISRQRNVDDAGEMLAQYGSLVVIKRGAEGASAFHRGKRWDIAPNAELGLPSRVVDTTGAGDNFDAGFLCGWLTGWDILSCMELGHRCAVGSLEQRGGVRGQRIERIAEFQLAEERL</sequence>
<dbReference type="AlphaFoldDB" id="A0A2Z5G440"/>
<evidence type="ECO:0000256" key="2">
    <source>
        <dbReference type="ARBA" id="ARBA00022679"/>
    </source>
</evidence>
<dbReference type="PRINTS" id="PR00990">
    <property type="entry name" value="RIBOKINASE"/>
</dbReference>
<evidence type="ECO:0000259" key="7">
    <source>
        <dbReference type="Pfam" id="PF00294"/>
    </source>
</evidence>
<evidence type="ECO:0000256" key="6">
    <source>
        <dbReference type="RuleBase" id="RU003704"/>
    </source>
</evidence>
<evidence type="ECO:0000313" key="9">
    <source>
        <dbReference type="Proteomes" id="UP000253606"/>
    </source>
</evidence>
<keyword evidence="3" id="KW-0547">Nucleotide-binding</keyword>
<comment type="similarity">
    <text evidence="1 6">Belongs to the carbohydrate kinase PfkB family.</text>
</comment>
<protein>
    <submittedName>
        <fullName evidence="8">Ribokinase</fullName>
    </submittedName>
</protein>
<evidence type="ECO:0000256" key="3">
    <source>
        <dbReference type="ARBA" id="ARBA00022741"/>
    </source>
</evidence>
<dbReference type="InterPro" id="IPR050306">
    <property type="entry name" value="PfkB_Carbo_kinase"/>
</dbReference>
<dbReference type="EMBL" id="CP030840">
    <property type="protein sequence ID" value="AXC13902.1"/>
    <property type="molecule type" value="Genomic_DNA"/>
</dbReference>
<evidence type="ECO:0000256" key="5">
    <source>
        <dbReference type="ARBA" id="ARBA00022840"/>
    </source>
</evidence>
<name>A0A2Z5G440_9BACT</name>
<dbReference type="CDD" id="cd01166">
    <property type="entry name" value="KdgK"/>
    <property type="match status" value="1"/>
</dbReference>
<dbReference type="GO" id="GO:0008865">
    <property type="term" value="F:fructokinase activity"/>
    <property type="evidence" value="ECO:0007669"/>
    <property type="project" value="UniProtKB-ARBA"/>
</dbReference>
<evidence type="ECO:0000256" key="4">
    <source>
        <dbReference type="ARBA" id="ARBA00022777"/>
    </source>
</evidence>
<feature type="domain" description="Carbohydrate kinase PfkB" evidence="7">
    <location>
        <begin position="8"/>
        <end position="298"/>
    </location>
</feature>
<dbReference type="InterPro" id="IPR011611">
    <property type="entry name" value="PfkB_dom"/>
</dbReference>
<evidence type="ECO:0000313" key="8">
    <source>
        <dbReference type="EMBL" id="AXC13902.1"/>
    </source>
</evidence>
<dbReference type="OrthoDB" id="9813569at2"/>
<gene>
    <name evidence="8" type="ORF">ACPOL_4630</name>
</gene>
<keyword evidence="2 6" id="KW-0808">Transferase</keyword>
<dbReference type="InterPro" id="IPR002173">
    <property type="entry name" value="Carboh/pur_kinase_PfkB_CS"/>
</dbReference>
<dbReference type="GO" id="GO:0005524">
    <property type="term" value="F:ATP binding"/>
    <property type="evidence" value="ECO:0007669"/>
    <property type="project" value="UniProtKB-KW"/>
</dbReference>